<feature type="compositionally biased region" description="Low complexity" evidence="1">
    <location>
        <begin position="50"/>
        <end position="62"/>
    </location>
</feature>
<evidence type="ECO:0000256" key="1">
    <source>
        <dbReference type="SAM" id="MobiDB-lite"/>
    </source>
</evidence>
<organism evidence="2 3">
    <name type="scientific">Malassezia arunalokei</name>
    <dbReference type="NCBI Taxonomy" id="1514897"/>
    <lineage>
        <taxon>Eukaryota</taxon>
        <taxon>Fungi</taxon>
        <taxon>Dikarya</taxon>
        <taxon>Basidiomycota</taxon>
        <taxon>Ustilaginomycotina</taxon>
        <taxon>Malasseziomycetes</taxon>
        <taxon>Malasseziales</taxon>
        <taxon>Malasseziaceae</taxon>
        <taxon>Malassezia</taxon>
    </lineage>
</organism>
<accession>A0AAJ5Z502</accession>
<feature type="region of interest" description="Disordered" evidence="1">
    <location>
        <begin position="293"/>
        <end position="328"/>
    </location>
</feature>
<gene>
    <name evidence="2" type="ORF">MARU1_002011</name>
</gene>
<feature type="region of interest" description="Disordered" evidence="1">
    <location>
        <begin position="47"/>
        <end position="110"/>
    </location>
</feature>
<reference evidence="2 3" key="1">
    <citation type="submission" date="2023-03" db="EMBL/GenBank/DDBJ databases">
        <title>Mating type loci evolution in Malassezia.</title>
        <authorList>
            <person name="Coelho M.A."/>
        </authorList>
    </citation>
    <scope>NUCLEOTIDE SEQUENCE [LARGE SCALE GENOMIC DNA]</scope>
    <source>
        <strain evidence="2 3">CBS 13387</strain>
    </source>
</reference>
<dbReference type="EMBL" id="CP119918">
    <property type="protein sequence ID" value="WFD15979.1"/>
    <property type="molecule type" value="Genomic_DNA"/>
</dbReference>
<keyword evidence="3" id="KW-1185">Reference proteome</keyword>
<dbReference type="Proteomes" id="UP001217582">
    <property type="component" value="Chromosome 3"/>
</dbReference>
<evidence type="ECO:0000313" key="2">
    <source>
        <dbReference type="EMBL" id="WFD15979.1"/>
    </source>
</evidence>
<sequence length="402" mass="44607">MVDALEEVAYHCNAALRRLEKHIELGDVPLSRGLATVRQNPMKDVTTVMSSPIPSSFSSPVSDTPARQPKRKNLLNDSNRQQCSSTVSSPSLLKNNRFTGSPAPEFSQQGSERYDRLSLLSVRSHFESMHSARQSLLYALLGLDWDRIHIDSTCETLDTFWRREVLDEVLSALTNLFWQMTSYMGKQVQKHLHIEEPNSEASSTAPALQSYAGLSDYLSEMGRTLRAIQCKLHVCCEELHLPTPTLHGVQNESLPCTGNKDMMRSIFDSVREDLLSLSSDWEAGQNIIYGTALKDSPYNTNTTSSSSESSSFIEDEEEEGSLPSSPSALHENVEYLSGAQGPQMLHDLLLDSTSPSHLPTPLGQEEVYEGDTSSVMVHELKGVLERRSISMPLTTRSESGIV</sequence>
<dbReference type="AlphaFoldDB" id="A0AAJ5Z502"/>
<evidence type="ECO:0000313" key="3">
    <source>
        <dbReference type="Proteomes" id="UP001217582"/>
    </source>
</evidence>
<protein>
    <submittedName>
        <fullName evidence="2">Uncharacterized protein</fullName>
    </submittedName>
</protein>
<feature type="compositionally biased region" description="Polar residues" evidence="1">
    <location>
        <begin position="75"/>
        <end position="99"/>
    </location>
</feature>
<name>A0AAJ5Z502_9BASI</name>
<proteinExistence type="predicted"/>